<evidence type="ECO:0000313" key="15">
    <source>
        <dbReference type="Proteomes" id="UP000276991"/>
    </source>
</evidence>
<name>A0A498SDH9_ACAVI</name>
<evidence type="ECO:0000259" key="13">
    <source>
        <dbReference type="Pfam" id="PF17749"/>
    </source>
</evidence>
<dbReference type="AlphaFoldDB" id="A0A498SDH9"/>
<dbReference type="InterPro" id="IPR041476">
    <property type="entry name" value="TRAF3IP1_C"/>
</dbReference>
<gene>
    <name evidence="14" type="ORF">NAV_LOCUS2668</name>
</gene>
<keyword evidence="6" id="KW-0206">Cytoskeleton</keyword>
<dbReference type="Gene3D" id="1.10.418.50">
    <property type="entry name" value="Microtubule-binding protein MIP-T3"/>
    <property type="match status" value="1"/>
</dbReference>
<dbReference type="FunFam" id="1.10.418.50:FF:000001">
    <property type="entry name" value="TRAF3-interacting protein 1 isoform X1"/>
    <property type="match status" value="1"/>
</dbReference>
<evidence type="ECO:0000256" key="4">
    <source>
        <dbReference type="ARBA" id="ARBA00022794"/>
    </source>
</evidence>
<dbReference type="Proteomes" id="UP000276991">
    <property type="component" value="Unassembled WGS sequence"/>
</dbReference>
<dbReference type="Pfam" id="PF17749">
    <property type="entry name" value="MIP-T3_C"/>
    <property type="match status" value="1"/>
</dbReference>
<dbReference type="GO" id="GO:0048731">
    <property type="term" value="P:system development"/>
    <property type="evidence" value="ECO:0007669"/>
    <property type="project" value="UniProtKB-ARBA"/>
</dbReference>
<dbReference type="Pfam" id="PF10243">
    <property type="entry name" value="MIP-T3"/>
    <property type="match status" value="1"/>
</dbReference>
<dbReference type="OrthoDB" id="10258914at2759"/>
<dbReference type="GO" id="GO:0030992">
    <property type="term" value="C:intraciliary transport particle B"/>
    <property type="evidence" value="ECO:0007669"/>
    <property type="project" value="TreeGrafter"/>
</dbReference>
<sequence>MYTNRTKELFAGLIERPPLTDQLLQRPPFRFLHDIVKMTMQNTGFLMDNFTNEEMDASNITDKTAKANFLKTLIKALNSDGSLKDVKAAKIIAGKEPEMTNLMLQKLAIDAAAFRDSKFKCTANEEKQKREKKAHKKERNNKGVEKEKRHSSRSKEKRKKEGESKPKIIKQTVDCNEGRDSVNEGHLGNITPETSSMKMEQVIHTDQESYVTTKVEGNGIVNNITNEIDQPSISQALKEQLRLSTSSGRPRTSAGRLGTAAARPAPPKIKKKRVKEIERKADINAKTSGVIVGERQENDEYFVTEIEPSHDETDQINADELITEEHGGLVRKILETKKGLEDKISKEAYNASISVFDEKDQARSQQELANLQKTIQQITQTTHLLARFLDNTQEDAESMFKEMEEWRLESAKNLHNLQERKANAEGSSENLLLKLNQLDEQIKEVKSAIVQTKAKVYRKLTDALLLEEAAQLKTVLSESSLSYVSVSAADSPPYVPSVADTLITCRSFVFAARAAACYKKSSKYESYLEIK</sequence>
<keyword evidence="5 10" id="KW-0175">Coiled coil</keyword>
<feature type="domain" description="TRAF3-interacting protein 1 N-terminal" evidence="12">
    <location>
        <begin position="3"/>
        <end position="111"/>
    </location>
</feature>
<dbReference type="InterPro" id="IPR042576">
    <property type="entry name" value="TRAF3IP1_N_sf"/>
</dbReference>
<evidence type="ECO:0000259" key="12">
    <source>
        <dbReference type="Pfam" id="PF10243"/>
    </source>
</evidence>
<organism evidence="14 15">
    <name type="scientific">Acanthocheilonema viteae</name>
    <name type="common">Filarial nematode worm</name>
    <name type="synonym">Dipetalonema viteae</name>
    <dbReference type="NCBI Taxonomy" id="6277"/>
    <lineage>
        <taxon>Eukaryota</taxon>
        <taxon>Metazoa</taxon>
        <taxon>Ecdysozoa</taxon>
        <taxon>Nematoda</taxon>
        <taxon>Chromadorea</taxon>
        <taxon>Rhabditida</taxon>
        <taxon>Spirurina</taxon>
        <taxon>Spiruromorpha</taxon>
        <taxon>Filarioidea</taxon>
        <taxon>Onchocercidae</taxon>
        <taxon>Acanthocheilonema</taxon>
    </lineage>
</organism>
<dbReference type="InterPro" id="IPR018799">
    <property type="entry name" value="TRAF3IP1"/>
</dbReference>
<feature type="region of interest" description="Disordered" evidence="11">
    <location>
        <begin position="124"/>
        <end position="173"/>
    </location>
</feature>
<reference evidence="14 15" key="1">
    <citation type="submission" date="2018-08" db="EMBL/GenBank/DDBJ databases">
        <authorList>
            <person name="Laetsch R D."/>
            <person name="Stevens L."/>
            <person name="Kumar S."/>
            <person name="Blaxter L. M."/>
        </authorList>
    </citation>
    <scope>NUCLEOTIDE SEQUENCE [LARGE SCALE GENOMIC DNA]</scope>
</reference>
<feature type="region of interest" description="Disordered" evidence="11">
    <location>
        <begin position="243"/>
        <end position="267"/>
    </location>
</feature>
<evidence type="ECO:0000256" key="2">
    <source>
        <dbReference type="ARBA" id="ARBA00004430"/>
    </source>
</evidence>
<keyword evidence="3" id="KW-0963">Cytoplasm</keyword>
<dbReference type="EMBL" id="UPTC01000294">
    <property type="protein sequence ID" value="VBB27838.1"/>
    <property type="molecule type" value="Genomic_DNA"/>
</dbReference>
<dbReference type="PANTHER" id="PTHR31363:SF0">
    <property type="entry name" value="TRAF3-INTERACTING PROTEIN 1"/>
    <property type="match status" value="1"/>
</dbReference>
<dbReference type="GO" id="GO:0060271">
    <property type="term" value="P:cilium assembly"/>
    <property type="evidence" value="ECO:0007669"/>
    <property type="project" value="TreeGrafter"/>
</dbReference>
<dbReference type="PANTHER" id="PTHR31363">
    <property type="entry name" value="TRAF3-INTERACTING PROTEIN 1"/>
    <property type="match status" value="1"/>
</dbReference>
<dbReference type="GO" id="GO:0042073">
    <property type="term" value="P:intraciliary transport"/>
    <property type="evidence" value="ECO:0007669"/>
    <property type="project" value="TreeGrafter"/>
</dbReference>
<proteinExistence type="inferred from homology"/>
<dbReference type="GO" id="GO:0048513">
    <property type="term" value="P:animal organ development"/>
    <property type="evidence" value="ECO:0007669"/>
    <property type="project" value="UniProtKB-ARBA"/>
</dbReference>
<dbReference type="GO" id="GO:0070507">
    <property type="term" value="P:regulation of microtubule cytoskeleton organization"/>
    <property type="evidence" value="ECO:0007669"/>
    <property type="project" value="TreeGrafter"/>
</dbReference>
<protein>
    <recommendedName>
        <fullName evidence="9">TRAF3-interacting protein 1</fullName>
    </recommendedName>
</protein>
<dbReference type="InterPro" id="IPR040468">
    <property type="entry name" value="TRAF3IP1_N"/>
</dbReference>
<evidence type="ECO:0000256" key="10">
    <source>
        <dbReference type="SAM" id="Coils"/>
    </source>
</evidence>
<dbReference type="GO" id="GO:0036064">
    <property type="term" value="C:ciliary basal body"/>
    <property type="evidence" value="ECO:0007669"/>
    <property type="project" value="TreeGrafter"/>
</dbReference>
<keyword evidence="15" id="KW-1185">Reference proteome</keyword>
<feature type="coiled-coil region" evidence="10">
    <location>
        <begin position="361"/>
        <end position="455"/>
    </location>
</feature>
<evidence type="ECO:0000256" key="9">
    <source>
        <dbReference type="ARBA" id="ARBA00070492"/>
    </source>
</evidence>
<dbReference type="STRING" id="6277.A0A498SDH9"/>
<comment type="similarity">
    <text evidence="8">Belongs to the TRAF3IP1 family.</text>
</comment>
<keyword evidence="4" id="KW-0970">Cilium biogenesis/degradation</keyword>
<evidence type="ECO:0000256" key="7">
    <source>
        <dbReference type="ARBA" id="ARBA00023273"/>
    </source>
</evidence>
<evidence type="ECO:0000256" key="8">
    <source>
        <dbReference type="ARBA" id="ARBA00043971"/>
    </source>
</evidence>
<evidence type="ECO:0000313" key="14">
    <source>
        <dbReference type="EMBL" id="VBB27838.1"/>
    </source>
</evidence>
<evidence type="ECO:0000256" key="3">
    <source>
        <dbReference type="ARBA" id="ARBA00022490"/>
    </source>
</evidence>
<evidence type="ECO:0000256" key="11">
    <source>
        <dbReference type="SAM" id="MobiDB-lite"/>
    </source>
</evidence>
<comment type="subcellular location">
    <subcellularLocation>
        <location evidence="2">Cytoplasm</location>
        <location evidence="2">Cytoskeleton</location>
        <location evidence="2">Cilium axoneme</location>
    </subcellularLocation>
    <subcellularLocation>
        <location evidence="1">Cytoplasm</location>
        <location evidence="1">Cytoskeleton</location>
        <location evidence="1">Cilium basal body</location>
    </subcellularLocation>
</comment>
<evidence type="ECO:0000256" key="1">
    <source>
        <dbReference type="ARBA" id="ARBA00004120"/>
    </source>
</evidence>
<dbReference type="GO" id="GO:0005930">
    <property type="term" value="C:axoneme"/>
    <property type="evidence" value="ECO:0007669"/>
    <property type="project" value="UniProtKB-SubCell"/>
</dbReference>
<accession>A0A498SDH9</accession>
<feature type="compositionally biased region" description="Basic residues" evidence="11">
    <location>
        <begin position="130"/>
        <end position="139"/>
    </location>
</feature>
<feature type="compositionally biased region" description="Basic residues" evidence="11">
    <location>
        <begin position="149"/>
        <end position="158"/>
    </location>
</feature>
<dbReference type="GO" id="GO:0008017">
    <property type="term" value="F:microtubule binding"/>
    <property type="evidence" value="ECO:0007669"/>
    <property type="project" value="InterPro"/>
</dbReference>
<evidence type="ECO:0000256" key="5">
    <source>
        <dbReference type="ARBA" id="ARBA00023054"/>
    </source>
</evidence>
<evidence type="ECO:0000256" key="6">
    <source>
        <dbReference type="ARBA" id="ARBA00023212"/>
    </source>
</evidence>
<feature type="domain" description="TRAF3-interacting protein 1 C-terminal" evidence="13">
    <location>
        <begin position="324"/>
        <end position="456"/>
    </location>
</feature>
<keyword evidence="7" id="KW-0966">Cell projection</keyword>